<dbReference type="CDD" id="cd14066">
    <property type="entry name" value="STKc_IRAK"/>
    <property type="match status" value="1"/>
</dbReference>
<evidence type="ECO:0000256" key="14">
    <source>
        <dbReference type="ARBA" id="ARBA00023136"/>
    </source>
</evidence>
<dbReference type="PROSITE" id="PS00107">
    <property type="entry name" value="PROTEIN_KINASE_ATP"/>
    <property type="match status" value="1"/>
</dbReference>
<dbReference type="Gene3D" id="2.60.120.430">
    <property type="entry name" value="Galactose-binding lectin"/>
    <property type="match status" value="1"/>
</dbReference>
<dbReference type="InterPro" id="IPR021720">
    <property type="entry name" value="Malectin_dom"/>
</dbReference>
<dbReference type="PANTHER" id="PTHR48006:SF64">
    <property type="entry name" value="LEUCINE-RICH REPEAT TRANSMEMBRANE PROTEIN KINASE"/>
    <property type="match status" value="1"/>
</dbReference>
<dbReference type="GO" id="GO:0005524">
    <property type="term" value="F:ATP binding"/>
    <property type="evidence" value="ECO:0007669"/>
    <property type="project" value="UniProtKB-UniRule"/>
</dbReference>
<keyword evidence="24" id="KW-1185">Reference proteome</keyword>
<dbReference type="PROSITE" id="PS50011">
    <property type="entry name" value="PROTEIN_KINASE_DOM"/>
    <property type="match status" value="1"/>
</dbReference>
<keyword evidence="4" id="KW-0597">Phosphoprotein</keyword>
<keyword evidence="3" id="KW-0723">Serine/threonine-protein kinase</keyword>
<dbReference type="Gramene" id="CDY43187">
    <property type="protein sequence ID" value="CDY43187"/>
    <property type="gene ID" value="GSBRNA2T00076186001"/>
</dbReference>
<organism evidence="23 24">
    <name type="scientific">Brassica napus</name>
    <name type="common">Rape</name>
    <dbReference type="NCBI Taxonomy" id="3708"/>
    <lineage>
        <taxon>Eukaryota</taxon>
        <taxon>Viridiplantae</taxon>
        <taxon>Streptophyta</taxon>
        <taxon>Embryophyta</taxon>
        <taxon>Tracheophyta</taxon>
        <taxon>Spermatophyta</taxon>
        <taxon>Magnoliopsida</taxon>
        <taxon>eudicotyledons</taxon>
        <taxon>Gunneridae</taxon>
        <taxon>Pentapetalae</taxon>
        <taxon>rosids</taxon>
        <taxon>malvids</taxon>
        <taxon>Brassicales</taxon>
        <taxon>Brassicaceae</taxon>
        <taxon>Brassiceae</taxon>
        <taxon>Brassica</taxon>
    </lineage>
</organism>
<evidence type="ECO:0000256" key="11">
    <source>
        <dbReference type="ARBA" id="ARBA00022777"/>
    </source>
</evidence>
<dbReference type="Gene3D" id="1.10.510.10">
    <property type="entry name" value="Transferase(Phosphotransferase) domain 1"/>
    <property type="match status" value="1"/>
</dbReference>
<dbReference type="GO" id="GO:0016020">
    <property type="term" value="C:membrane"/>
    <property type="evidence" value="ECO:0007669"/>
    <property type="project" value="UniProtKB-SubCell"/>
</dbReference>
<sequence>MIMSQSRHFSSLFTVLIFICLVYTVSASSPSLHPDEVKALKDIASTLGVKHLNLSEDPCLTKTLVITQDVLKEGHNSTIRCDCHFNNNKTCHITHFILKTFSLPGRLPPELSKLQYLESIDLCLNYLHGSIPMEWASLPYLTSISVCANRLSGDIPKGLGKFINLTQLILEANQFSGIIPEELGNLVNLEGLVLSSNQLVGSVPETLGRLKNLTNLRFSDNHLNGSIPEFIGNLSKLKRLELYASGLREPIPDSIFRLENLVDLRISDTTAGLRQFPHIISKNLKYLVLRNLNLTGPIPTTIWGLPNLMTLDLSFNRLTGEIPADAAAAKFTYLTGNKLSGKIESGPFLTASTNIDLSYNNFTWSPSCRERDNVNTYESSRSKNRLTSLLPCSAISQCLSYIKSLHINCGGPDVTIENSRGSILYEGNYGLTGSATNNHGKNWGFSNTGDFMDDKLPEDAYSISSESPVSAKYPELYQTARRSPLSLAYFAFCFENGSYNVKLHFAEIQFSDEEPYARLAKRFFNIYVQGKLIWEDFNIREEANGTHKEVIKEVNTTVTDNTLEIRLYWAGKGTTIIPKRGNYGSLISAISVCPSSESECGVEVKTPPVTKEHKSRIYPLILVITALILSLAFLIVGAFYWKKCVRNADSGKRGSFSLKQLKVATDNFDPLNKIGEGGFGSVYKGRLPDGTLIAVKKLSSKSRQGNKEFINEIGMIACLQHPNLVKLYGCCCENNQLLLVYEYLENNCLADALFGRSGLKLEWGTRHKICLGIARGLAFLHEDSAVKIIHRDIKGTNVLLDKDLNSKISDFGLARLHEDEKSHITTRVAGTIGYMAPEYAMRGHLTEKADVYSFGVVAMEIVSGKSNANYTPDNECCVGLLDWAFVLQKKGAFSEILDPKLEGVFDVMEAERMIKVSLLCSNKSPTLRPTMSEVVKMLEGETEIEQIIADPGVYGDELRFKRFSEIGTSSLPSDYLVSIPSSCESAYDLYPLSPESTVFSRP</sequence>
<keyword evidence="14 20" id="KW-0472">Membrane</keyword>
<evidence type="ECO:0000256" key="17">
    <source>
        <dbReference type="ARBA" id="ARBA00047899"/>
    </source>
</evidence>
<dbReference type="GO" id="GO:0004672">
    <property type="term" value="F:protein kinase activity"/>
    <property type="evidence" value="ECO:0000318"/>
    <property type="project" value="GO_Central"/>
</dbReference>
<dbReference type="SMART" id="SM00220">
    <property type="entry name" value="S_TKc"/>
    <property type="match status" value="1"/>
</dbReference>
<dbReference type="Proteomes" id="UP000028999">
    <property type="component" value="Unassembled WGS sequence"/>
</dbReference>
<dbReference type="Gene3D" id="3.80.10.10">
    <property type="entry name" value="Ribonuclease Inhibitor"/>
    <property type="match status" value="3"/>
</dbReference>
<protein>
    <recommendedName>
        <fullName evidence="2">non-specific serine/threonine protein kinase</fullName>
        <ecNumber evidence="2">2.7.11.1</ecNumber>
    </recommendedName>
</protein>
<proteinExistence type="predicted"/>
<feature type="domain" description="Protein kinase" evidence="22">
    <location>
        <begin position="668"/>
        <end position="944"/>
    </location>
</feature>
<dbReference type="AlphaFoldDB" id="A0A078HZ71"/>
<dbReference type="InterPro" id="IPR051824">
    <property type="entry name" value="LRR_Rcpt-Like_S/T_Kinase"/>
</dbReference>
<evidence type="ECO:0000256" key="15">
    <source>
        <dbReference type="ARBA" id="ARBA00023170"/>
    </source>
</evidence>
<dbReference type="Pfam" id="PF11721">
    <property type="entry name" value="Malectin"/>
    <property type="match status" value="1"/>
</dbReference>
<keyword evidence="8 21" id="KW-0732">Signal</keyword>
<dbReference type="EMBL" id="LK032548">
    <property type="protein sequence ID" value="CDY43187.1"/>
    <property type="molecule type" value="Genomic_DNA"/>
</dbReference>
<evidence type="ECO:0000256" key="8">
    <source>
        <dbReference type="ARBA" id="ARBA00022729"/>
    </source>
</evidence>
<comment type="catalytic activity">
    <reaction evidence="18">
        <text>L-seryl-[protein] + ATP = O-phospho-L-seryl-[protein] + ADP + H(+)</text>
        <dbReference type="Rhea" id="RHEA:17989"/>
        <dbReference type="Rhea" id="RHEA-COMP:9863"/>
        <dbReference type="Rhea" id="RHEA-COMP:11604"/>
        <dbReference type="ChEBI" id="CHEBI:15378"/>
        <dbReference type="ChEBI" id="CHEBI:29999"/>
        <dbReference type="ChEBI" id="CHEBI:30616"/>
        <dbReference type="ChEBI" id="CHEBI:83421"/>
        <dbReference type="ChEBI" id="CHEBI:456216"/>
        <dbReference type="EC" id="2.7.11.1"/>
    </reaction>
</comment>
<name>A0A078HZ71_BRANA</name>
<dbReference type="Pfam" id="PF00560">
    <property type="entry name" value="LRR_1"/>
    <property type="match status" value="1"/>
</dbReference>
<dbReference type="InterPro" id="IPR032675">
    <property type="entry name" value="LRR_dom_sf"/>
</dbReference>
<evidence type="ECO:0000256" key="10">
    <source>
        <dbReference type="ARBA" id="ARBA00022741"/>
    </source>
</evidence>
<dbReference type="InterPro" id="IPR003591">
    <property type="entry name" value="Leu-rich_rpt_typical-subtyp"/>
</dbReference>
<dbReference type="PANTHER" id="PTHR48006">
    <property type="entry name" value="LEUCINE-RICH REPEAT-CONTAINING PROTEIN DDB_G0281931-RELATED"/>
    <property type="match status" value="1"/>
</dbReference>
<keyword evidence="11" id="KW-0418">Kinase</keyword>
<keyword evidence="6" id="KW-0808">Transferase</keyword>
<evidence type="ECO:0000256" key="12">
    <source>
        <dbReference type="ARBA" id="ARBA00022840"/>
    </source>
</evidence>
<keyword evidence="13 20" id="KW-1133">Transmembrane helix</keyword>
<dbReference type="SUPFAM" id="SSF52058">
    <property type="entry name" value="L domain-like"/>
    <property type="match status" value="2"/>
</dbReference>
<evidence type="ECO:0000256" key="9">
    <source>
        <dbReference type="ARBA" id="ARBA00022737"/>
    </source>
</evidence>
<evidence type="ECO:0000259" key="22">
    <source>
        <dbReference type="PROSITE" id="PS50011"/>
    </source>
</evidence>
<evidence type="ECO:0000256" key="16">
    <source>
        <dbReference type="ARBA" id="ARBA00023180"/>
    </source>
</evidence>
<evidence type="ECO:0000313" key="24">
    <source>
        <dbReference type="Proteomes" id="UP000028999"/>
    </source>
</evidence>
<dbReference type="SUPFAM" id="SSF56112">
    <property type="entry name" value="Protein kinase-like (PK-like)"/>
    <property type="match status" value="1"/>
</dbReference>
<keyword evidence="9" id="KW-0677">Repeat</keyword>
<dbReference type="InterPro" id="IPR011009">
    <property type="entry name" value="Kinase-like_dom_sf"/>
</dbReference>
<feature type="transmembrane region" description="Helical" evidence="20">
    <location>
        <begin position="617"/>
        <end position="641"/>
    </location>
</feature>
<dbReference type="OMA" id="CHITHLI"/>
<dbReference type="GO" id="GO:0045088">
    <property type="term" value="P:regulation of innate immune response"/>
    <property type="evidence" value="ECO:0000318"/>
    <property type="project" value="GO_Central"/>
</dbReference>
<keyword evidence="12 19" id="KW-0067">ATP-binding</keyword>
<evidence type="ECO:0000256" key="19">
    <source>
        <dbReference type="PROSITE-ProRule" id="PRU10141"/>
    </source>
</evidence>
<evidence type="ECO:0000256" key="3">
    <source>
        <dbReference type="ARBA" id="ARBA00022527"/>
    </source>
</evidence>
<dbReference type="EC" id="2.7.11.1" evidence="2"/>
<evidence type="ECO:0000256" key="6">
    <source>
        <dbReference type="ARBA" id="ARBA00022679"/>
    </source>
</evidence>
<dbReference type="Gene3D" id="3.30.200.20">
    <property type="entry name" value="Phosphorylase Kinase, domain 1"/>
    <property type="match status" value="1"/>
</dbReference>
<keyword evidence="16" id="KW-0325">Glycoprotein</keyword>
<dbReference type="Pfam" id="PF00069">
    <property type="entry name" value="Pkinase"/>
    <property type="match status" value="1"/>
</dbReference>
<feature type="binding site" evidence="19">
    <location>
        <position position="697"/>
    </location>
    <ligand>
        <name>ATP</name>
        <dbReference type="ChEBI" id="CHEBI:30616"/>
    </ligand>
</feature>
<dbReference type="Pfam" id="PF13855">
    <property type="entry name" value="LRR_8"/>
    <property type="match status" value="1"/>
</dbReference>
<evidence type="ECO:0000256" key="18">
    <source>
        <dbReference type="ARBA" id="ARBA00048679"/>
    </source>
</evidence>
<gene>
    <name evidence="23" type="primary">BnaA07g07670D</name>
    <name evidence="23" type="ORF">GSBRNA2T00076186001</name>
</gene>
<dbReference type="FunFam" id="3.80.10.10:FF:001550">
    <property type="entry name" value="Leucine-rich repeat transmembrane protein kinase"/>
    <property type="match status" value="1"/>
</dbReference>
<evidence type="ECO:0000256" key="7">
    <source>
        <dbReference type="ARBA" id="ARBA00022692"/>
    </source>
</evidence>
<dbReference type="InterPro" id="IPR000719">
    <property type="entry name" value="Prot_kinase_dom"/>
</dbReference>
<reference evidence="23 24" key="1">
    <citation type="journal article" date="2014" name="Science">
        <title>Plant genetics. Early allopolyploid evolution in the post-Neolithic Brassica napus oilseed genome.</title>
        <authorList>
            <person name="Chalhoub B."/>
            <person name="Denoeud F."/>
            <person name="Liu S."/>
            <person name="Parkin I.A."/>
            <person name="Tang H."/>
            <person name="Wang X."/>
            <person name="Chiquet J."/>
            <person name="Belcram H."/>
            <person name="Tong C."/>
            <person name="Samans B."/>
            <person name="Correa M."/>
            <person name="Da Silva C."/>
            <person name="Just J."/>
            <person name="Falentin C."/>
            <person name="Koh C.S."/>
            <person name="Le Clainche I."/>
            <person name="Bernard M."/>
            <person name="Bento P."/>
            <person name="Noel B."/>
            <person name="Labadie K."/>
            <person name="Alberti A."/>
            <person name="Charles M."/>
            <person name="Arnaud D."/>
            <person name="Guo H."/>
            <person name="Daviaud C."/>
            <person name="Alamery S."/>
            <person name="Jabbari K."/>
            <person name="Zhao M."/>
            <person name="Edger P.P."/>
            <person name="Chelaifa H."/>
            <person name="Tack D."/>
            <person name="Lassalle G."/>
            <person name="Mestiri I."/>
            <person name="Schnel N."/>
            <person name="Le Paslier M.C."/>
            <person name="Fan G."/>
            <person name="Renault V."/>
            <person name="Bayer P.E."/>
            <person name="Golicz A.A."/>
            <person name="Manoli S."/>
            <person name="Lee T.H."/>
            <person name="Thi V.H."/>
            <person name="Chalabi S."/>
            <person name="Hu Q."/>
            <person name="Fan C."/>
            <person name="Tollenaere R."/>
            <person name="Lu Y."/>
            <person name="Battail C."/>
            <person name="Shen J."/>
            <person name="Sidebottom C.H."/>
            <person name="Wang X."/>
            <person name="Canaguier A."/>
            <person name="Chauveau A."/>
            <person name="Berard A."/>
            <person name="Deniot G."/>
            <person name="Guan M."/>
            <person name="Liu Z."/>
            <person name="Sun F."/>
            <person name="Lim Y.P."/>
            <person name="Lyons E."/>
            <person name="Town C.D."/>
            <person name="Bancroft I."/>
            <person name="Wang X."/>
            <person name="Meng J."/>
            <person name="Ma J."/>
            <person name="Pires J.C."/>
            <person name="King G.J."/>
            <person name="Brunel D."/>
            <person name="Delourme R."/>
            <person name="Renard M."/>
            <person name="Aury J.M."/>
            <person name="Adams K.L."/>
            <person name="Batley J."/>
            <person name="Snowdon R.J."/>
            <person name="Tost J."/>
            <person name="Edwards D."/>
            <person name="Zhou Y."/>
            <person name="Hua W."/>
            <person name="Sharpe A.G."/>
            <person name="Paterson A.H."/>
            <person name="Guan C."/>
            <person name="Wincker P."/>
        </authorList>
    </citation>
    <scope>NUCLEOTIDE SEQUENCE [LARGE SCALE GENOMIC DNA]</scope>
    <source>
        <strain evidence="24">cv. Darmor-bzh</strain>
    </source>
</reference>
<dbReference type="InterPro" id="IPR001611">
    <property type="entry name" value="Leu-rich_rpt"/>
</dbReference>
<keyword evidence="10 19" id="KW-0547">Nucleotide-binding</keyword>
<keyword evidence="7 20" id="KW-0812">Transmembrane</keyword>
<evidence type="ECO:0000256" key="21">
    <source>
        <dbReference type="SAM" id="SignalP"/>
    </source>
</evidence>
<dbReference type="FunFam" id="3.30.200.20:FF:000217">
    <property type="entry name" value="probable LRR receptor-like serine/threonine-protein kinase At1g53430"/>
    <property type="match status" value="1"/>
</dbReference>
<feature type="signal peptide" evidence="21">
    <location>
        <begin position="1"/>
        <end position="27"/>
    </location>
</feature>
<comment type="subcellular location">
    <subcellularLocation>
        <location evidence="1">Membrane</location>
        <topology evidence="1">Single-pass type I membrane protein</topology>
    </subcellularLocation>
</comment>
<evidence type="ECO:0000256" key="1">
    <source>
        <dbReference type="ARBA" id="ARBA00004479"/>
    </source>
</evidence>
<dbReference type="FunFam" id="1.10.510.10:FF:000044">
    <property type="entry name" value="Putative LRR receptor-like serine/threonine-protein kinase"/>
    <property type="match status" value="1"/>
</dbReference>
<keyword evidence="5" id="KW-0433">Leucine-rich repeat</keyword>
<comment type="catalytic activity">
    <reaction evidence="17">
        <text>L-threonyl-[protein] + ATP = O-phospho-L-threonyl-[protein] + ADP + H(+)</text>
        <dbReference type="Rhea" id="RHEA:46608"/>
        <dbReference type="Rhea" id="RHEA-COMP:11060"/>
        <dbReference type="Rhea" id="RHEA-COMP:11605"/>
        <dbReference type="ChEBI" id="CHEBI:15378"/>
        <dbReference type="ChEBI" id="CHEBI:30013"/>
        <dbReference type="ChEBI" id="CHEBI:30616"/>
        <dbReference type="ChEBI" id="CHEBI:61977"/>
        <dbReference type="ChEBI" id="CHEBI:456216"/>
        <dbReference type="EC" id="2.7.11.1"/>
    </reaction>
</comment>
<dbReference type="InterPro" id="IPR017441">
    <property type="entry name" value="Protein_kinase_ATP_BS"/>
</dbReference>
<dbReference type="SMART" id="SM00369">
    <property type="entry name" value="LRR_TYP"/>
    <property type="match status" value="4"/>
</dbReference>
<dbReference type="PROSITE" id="PS00108">
    <property type="entry name" value="PROTEIN_KINASE_ST"/>
    <property type="match status" value="1"/>
</dbReference>
<keyword evidence="15" id="KW-0675">Receptor</keyword>
<evidence type="ECO:0000256" key="4">
    <source>
        <dbReference type="ARBA" id="ARBA00022553"/>
    </source>
</evidence>
<feature type="chain" id="PRO_5001737543" description="non-specific serine/threonine protein kinase" evidence="21">
    <location>
        <begin position="28"/>
        <end position="1002"/>
    </location>
</feature>
<evidence type="ECO:0000256" key="5">
    <source>
        <dbReference type="ARBA" id="ARBA00022614"/>
    </source>
</evidence>
<evidence type="ECO:0000313" key="23">
    <source>
        <dbReference type="EMBL" id="CDY43187.1"/>
    </source>
</evidence>
<dbReference type="FunFam" id="2.60.120.430:FF:000004">
    <property type="entry name" value="Putative leucine-rich repeat receptor-like serine/threonine-protein kinase"/>
    <property type="match status" value="1"/>
</dbReference>
<evidence type="ECO:0000256" key="20">
    <source>
        <dbReference type="SAM" id="Phobius"/>
    </source>
</evidence>
<dbReference type="InterPro" id="IPR008271">
    <property type="entry name" value="Ser/Thr_kinase_AS"/>
</dbReference>
<dbReference type="PaxDb" id="3708-A0A078HZ71"/>
<dbReference type="GO" id="GO:0004674">
    <property type="term" value="F:protein serine/threonine kinase activity"/>
    <property type="evidence" value="ECO:0007669"/>
    <property type="project" value="UniProtKB-KW"/>
</dbReference>
<evidence type="ECO:0000256" key="2">
    <source>
        <dbReference type="ARBA" id="ARBA00012513"/>
    </source>
</evidence>
<accession>A0A078HZ71</accession>
<evidence type="ECO:0000256" key="13">
    <source>
        <dbReference type="ARBA" id="ARBA00022989"/>
    </source>
</evidence>